<name>A0A5J4Q084_9EUKA</name>
<proteinExistence type="predicted"/>
<evidence type="ECO:0000313" key="1">
    <source>
        <dbReference type="EMBL" id="KAA6315286.1"/>
    </source>
</evidence>
<dbReference type="AlphaFoldDB" id="A0A5J4Q084"/>
<feature type="non-terminal residue" evidence="1">
    <location>
        <position position="201"/>
    </location>
</feature>
<organism evidence="1 2">
    <name type="scientific">Streblomastix strix</name>
    <dbReference type="NCBI Taxonomy" id="222440"/>
    <lineage>
        <taxon>Eukaryota</taxon>
        <taxon>Metamonada</taxon>
        <taxon>Preaxostyla</taxon>
        <taxon>Oxymonadida</taxon>
        <taxon>Streblomastigidae</taxon>
        <taxon>Streblomastix</taxon>
    </lineage>
</organism>
<sequence>IYAVLISNDRNIFTGKDGHDIEEDSNAAVPLEVIIEEEDEEDVLGILNSAQVIVNVSNPDGKLIFHIGGQRMVQGYLNVKIFELRDKTQEEIDQEQKEMNYKYNKNNLISLKRKSQQSQIPPKHQTINQQQISISTNLQIEMNLHNIDNEIIYPPEDGSSIPIQIEGEIPNDQTASFGMNEYKWLNYKRKIYAVLISNDRN</sequence>
<comment type="caution">
    <text evidence="1">The sequence shown here is derived from an EMBL/GenBank/DDBJ whole genome shotgun (WGS) entry which is preliminary data.</text>
</comment>
<reference evidence="1 2" key="1">
    <citation type="submission" date="2019-03" db="EMBL/GenBank/DDBJ databases">
        <title>Single cell metagenomics reveals metabolic interactions within the superorganism composed of flagellate Streblomastix strix and complex community of Bacteroidetes bacteria on its surface.</title>
        <authorList>
            <person name="Treitli S.C."/>
            <person name="Kolisko M."/>
            <person name="Husnik F."/>
            <person name="Keeling P."/>
            <person name="Hampl V."/>
        </authorList>
    </citation>
    <scope>NUCLEOTIDE SEQUENCE [LARGE SCALE GENOMIC DNA]</scope>
    <source>
        <strain evidence="1">ST1C</strain>
    </source>
</reference>
<feature type="non-terminal residue" evidence="1">
    <location>
        <position position="1"/>
    </location>
</feature>
<dbReference type="Proteomes" id="UP000324800">
    <property type="component" value="Unassembled WGS sequence"/>
</dbReference>
<protein>
    <submittedName>
        <fullName evidence="1">Uncharacterized protein</fullName>
    </submittedName>
</protein>
<dbReference type="EMBL" id="SNRW01047486">
    <property type="protein sequence ID" value="KAA6315286.1"/>
    <property type="molecule type" value="Genomic_DNA"/>
</dbReference>
<accession>A0A5J4Q084</accession>
<evidence type="ECO:0000313" key="2">
    <source>
        <dbReference type="Proteomes" id="UP000324800"/>
    </source>
</evidence>
<gene>
    <name evidence="1" type="ORF">EZS28_055443</name>
</gene>